<dbReference type="EMBL" id="CP004321">
    <property type="protein sequence ID" value="AHH07555.1"/>
    <property type="molecule type" value="Genomic_DNA"/>
</dbReference>
<evidence type="ECO:0000313" key="2">
    <source>
        <dbReference type="EMBL" id="AHH07555.1"/>
    </source>
</evidence>
<dbReference type="AlphaFoldDB" id="W5SKZ6"/>
<feature type="region of interest" description="Disordered" evidence="1">
    <location>
        <begin position="182"/>
        <end position="205"/>
    </location>
</feature>
<dbReference type="Pfam" id="PF04404">
    <property type="entry name" value="ERF"/>
    <property type="match status" value="1"/>
</dbReference>
<name>W5SKZ6_9SPIR</name>
<reference evidence="2" key="1">
    <citation type="submission" date="2013-02" db="EMBL/GenBank/DDBJ databases">
        <title>Comparative genomics of Borrelia species.</title>
        <authorList>
            <person name="Schwan T.G."/>
            <person name="Raffel S.J."/>
            <person name="Porcella S.F."/>
        </authorList>
    </citation>
    <scope>NUCLEOTIDE SEQUENCE</scope>
    <source>
        <strain evidence="2">DOU</strain>
        <plasmid evidence="2">unnamed</plasmid>
    </source>
</reference>
<sequence>MFRRFFCYIIYPYIKVIERSLNMKNEETTKINNKNTTSTQKRIDFLKNLKTLRMGLNGVNKNLNGYGYKYQDFNEIVREVKNVIKEHDLDIDFVQIPTYKIVGNNTLSVITTTFYNSSGYEYSFDTPIYIEELKSIGIKSQNTLPQFVGSAITYFKRYALVAYLSIESEVDTDASNLDIEQKNNKEQIENNISNSKDSSASKPSVDVTKAKSIESRVQNKQVVNTGHFKSEVKHSVNMNESIPTKYYCYQNLLIASRNMYNFLSEKPFSSLSEINDYLESVKSGDDSKLLEYFNKNKMLKSIEYWCNLIKEYFTKSSRDLSKLEKFNIFMAFDLDKIGNSPLKLFSQLSITKEFQCLFSLT</sequence>
<gene>
    <name evidence="2" type="ORF">BCD_1489</name>
</gene>
<keyword evidence="2" id="KW-0614">Plasmid</keyword>
<geneLocation type="plasmid" evidence="2">
    <name>unnamed</name>
</geneLocation>
<evidence type="ECO:0000256" key="1">
    <source>
        <dbReference type="SAM" id="MobiDB-lite"/>
    </source>
</evidence>
<organism evidence="2">
    <name type="scientific">Borrelia crocidurae DOU</name>
    <dbReference type="NCBI Taxonomy" id="1293575"/>
    <lineage>
        <taxon>Bacteria</taxon>
        <taxon>Pseudomonadati</taxon>
        <taxon>Spirochaetota</taxon>
        <taxon>Spirochaetia</taxon>
        <taxon>Spirochaetales</taxon>
        <taxon>Borreliaceae</taxon>
        <taxon>Borrelia</taxon>
    </lineage>
</organism>
<protein>
    <submittedName>
        <fullName evidence="2">ERF superfamily protein</fullName>
    </submittedName>
</protein>
<proteinExistence type="predicted"/>
<feature type="compositionally biased region" description="Low complexity" evidence="1">
    <location>
        <begin position="189"/>
        <end position="204"/>
    </location>
</feature>
<accession>W5SKZ6</accession>
<dbReference type="HOGENOM" id="CLU_071240_0_0_12"/>
<dbReference type="InterPro" id="IPR007499">
    <property type="entry name" value="ERF_bacteria_virus"/>
</dbReference>